<accession>A0A1G7A8D1</accession>
<protein>
    <submittedName>
        <fullName evidence="1">Trypsin-like peptidase domain-containing protein</fullName>
    </submittedName>
</protein>
<dbReference type="PANTHER" id="PTHR22939">
    <property type="entry name" value="SERINE PROTEASE FAMILY S1C HTRA-RELATED"/>
    <property type="match status" value="1"/>
</dbReference>
<dbReference type="SUPFAM" id="SSF50494">
    <property type="entry name" value="Trypsin-like serine proteases"/>
    <property type="match status" value="1"/>
</dbReference>
<dbReference type="PRINTS" id="PR00834">
    <property type="entry name" value="PROTEASES2C"/>
</dbReference>
<organism evidence="1 2">
    <name type="scientific">Rhodospira trueperi</name>
    <dbReference type="NCBI Taxonomy" id="69960"/>
    <lineage>
        <taxon>Bacteria</taxon>
        <taxon>Pseudomonadati</taxon>
        <taxon>Pseudomonadota</taxon>
        <taxon>Alphaproteobacteria</taxon>
        <taxon>Rhodospirillales</taxon>
        <taxon>Rhodospirillaceae</taxon>
        <taxon>Rhodospira</taxon>
    </lineage>
</organism>
<dbReference type="Gene3D" id="2.40.10.120">
    <property type="match status" value="1"/>
</dbReference>
<evidence type="ECO:0000313" key="1">
    <source>
        <dbReference type="EMBL" id="SDE10923.1"/>
    </source>
</evidence>
<dbReference type="GO" id="GO:0006508">
    <property type="term" value="P:proteolysis"/>
    <property type="evidence" value="ECO:0007669"/>
    <property type="project" value="InterPro"/>
</dbReference>
<name>A0A1G7A8D1_9PROT</name>
<reference evidence="2" key="1">
    <citation type="submission" date="2016-10" db="EMBL/GenBank/DDBJ databases">
        <authorList>
            <person name="Varghese N."/>
            <person name="Submissions S."/>
        </authorList>
    </citation>
    <scope>NUCLEOTIDE SEQUENCE [LARGE SCALE GENOMIC DNA]</scope>
    <source>
        <strain evidence="2">ATCC 700224</strain>
    </source>
</reference>
<dbReference type="InterPro" id="IPR001940">
    <property type="entry name" value="Peptidase_S1C"/>
</dbReference>
<dbReference type="Proteomes" id="UP000199412">
    <property type="component" value="Unassembled WGS sequence"/>
</dbReference>
<evidence type="ECO:0000313" key="2">
    <source>
        <dbReference type="Proteomes" id="UP000199412"/>
    </source>
</evidence>
<dbReference type="AlphaFoldDB" id="A0A1G7A8D1"/>
<dbReference type="Pfam" id="PF13365">
    <property type="entry name" value="Trypsin_2"/>
    <property type="match status" value="1"/>
</dbReference>
<dbReference type="InterPro" id="IPR009003">
    <property type="entry name" value="Peptidase_S1_PA"/>
</dbReference>
<dbReference type="RefSeq" id="WP_176793415.1">
    <property type="nucleotide sequence ID" value="NZ_FNAP01000003.1"/>
</dbReference>
<dbReference type="GO" id="GO:0004252">
    <property type="term" value="F:serine-type endopeptidase activity"/>
    <property type="evidence" value="ECO:0007669"/>
    <property type="project" value="InterPro"/>
</dbReference>
<dbReference type="EMBL" id="FNAP01000003">
    <property type="protein sequence ID" value="SDE10923.1"/>
    <property type="molecule type" value="Genomic_DNA"/>
</dbReference>
<proteinExistence type="predicted"/>
<sequence>MAAVAVLSSFLAACGTGGPAPPSAALIPPPVPPLTPIQMEAVGALALERVRYEPDAVSGGYVDTGSCAAPADPAAAPAGARDMAPVLRDAFVGVLGERLGFRLASPPDGAFGDAGVAPQAEYWLRADVRSIRYSLCRVADGSAGATGTAEATFAFQVLDRKTGRVVHDGRVTSAGALAEPRLGRVEPVLLARSFENALMHLAADKGFRRALVSGLPDSDALHGVEVALRPDTLPTTRLAALSPATGGAAAIWPPQPMMPGGGVGLTVTGPPLFLEPMAVNVETIRDATVTVLAPGRHGSGFFVSRDGWMLTGAHVVAGRDVVRVRLADGREPWARVERRNAARDVALLRVSGQGFAALPLRPTVAGVSETVYAISTPVDQALGQTVSRGIVSAYRSGGPWGLDAYQATAPVHAGASGGPLVDAWGNVVAVTAAAVAHPAGGPPVPGLGVFIPVHDALASMGVRVITPPSGWVGAEGGWHGGSVAVAGQ</sequence>
<dbReference type="PANTHER" id="PTHR22939:SF129">
    <property type="entry name" value="SERINE PROTEASE HTRA2, MITOCHONDRIAL"/>
    <property type="match status" value="1"/>
</dbReference>
<gene>
    <name evidence="1" type="ORF">SAMN05421720_103219</name>
</gene>
<dbReference type="STRING" id="69960.SAMN05421720_103219"/>
<keyword evidence="2" id="KW-1185">Reference proteome</keyword>